<evidence type="ECO:0000259" key="1">
    <source>
        <dbReference type="Pfam" id="PF17775"/>
    </source>
</evidence>
<dbReference type="HOGENOM" id="CLU_099590_2_2_6"/>
<name>A0A0B4XMS0_9GAMM</name>
<dbReference type="SUPFAM" id="SSF54427">
    <property type="entry name" value="NTF2-like"/>
    <property type="match status" value="1"/>
</dbReference>
<dbReference type="PANTHER" id="PTHR33747:SF1">
    <property type="entry name" value="ADENYLATE CYCLASE-ASSOCIATED CAP C-TERMINAL DOMAIN-CONTAINING PROTEIN"/>
    <property type="match status" value="1"/>
</dbReference>
<evidence type="ECO:0000313" key="2">
    <source>
        <dbReference type="EMBL" id="AJD48401.1"/>
    </source>
</evidence>
<dbReference type="Gene3D" id="3.10.450.50">
    <property type="match status" value="1"/>
</dbReference>
<dbReference type="SUPFAM" id="SSF103642">
    <property type="entry name" value="Sec-C motif"/>
    <property type="match status" value="1"/>
</dbReference>
<protein>
    <submittedName>
        <fullName evidence="2">SecC motif-containing protein</fullName>
    </submittedName>
</protein>
<sequence length="118" mass="13328">MRSRYSAFVLGDNAYLLQSWHPDTRPETLTLDAGVRWRRLEILGAPAAGAAATEGTVRFVATQQQGNQWHQLTELSRFTRIGQHWLYRDGDAGMRRLDPGRNSPCPCGRGRKFKHCCG</sequence>
<dbReference type="InterPro" id="IPR004027">
    <property type="entry name" value="SEC_C_motif"/>
</dbReference>
<accession>A0A0B4XMS0</accession>
<dbReference type="KEGG" id="apac:S7S_09945"/>
<gene>
    <name evidence="2" type="ORF">S7S_09945</name>
</gene>
<proteinExistence type="predicted"/>
<dbReference type="InterPro" id="IPR032710">
    <property type="entry name" value="NTF2-like_dom_sf"/>
</dbReference>
<dbReference type="AlphaFoldDB" id="A0A0B4XMS0"/>
<dbReference type="STRING" id="391936.S7S_09945"/>
<dbReference type="InterPro" id="IPR048469">
    <property type="entry name" value="YchJ-like_M"/>
</dbReference>
<feature type="domain" description="YchJ-like middle NTF2-like" evidence="1">
    <location>
        <begin position="1"/>
        <end position="90"/>
    </location>
</feature>
<keyword evidence="3" id="KW-1185">Reference proteome</keyword>
<reference evidence="2 3" key="1">
    <citation type="journal article" date="2012" name="J. Bacteriol.">
        <title>Genome sequence of an alkane-degrading bacterium, Alcanivorax pacificus type strain W11-5, isolated from deep sea sediment.</title>
        <authorList>
            <person name="Lai Q."/>
            <person name="Shao Z."/>
        </authorList>
    </citation>
    <scope>NUCLEOTIDE SEQUENCE [LARGE SCALE GENOMIC DNA]</scope>
    <source>
        <strain evidence="2 3">W11-5</strain>
    </source>
</reference>
<dbReference type="Proteomes" id="UP000006764">
    <property type="component" value="Chromosome"/>
</dbReference>
<dbReference type="PANTHER" id="PTHR33747">
    <property type="entry name" value="UPF0225 PROTEIN SCO1677"/>
    <property type="match status" value="1"/>
</dbReference>
<evidence type="ECO:0000313" key="3">
    <source>
        <dbReference type="Proteomes" id="UP000006764"/>
    </source>
</evidence>
<dbReference type="EMBL" id="CP004387">
    <property type="protein sequence ID" value="AJD48401.1"/>
    <property type="molecule type" value="Genomic_DNA"/>
</dbReference>
<dbReference type="Pfam" id="PF17775">
    <property type="entry name" value="YchJ_M-like"/>
    <property type="match status" value="1"/>
</dbReference>
<organism evidence="2 3">
    <name type="scientific">Isoalcanivorax pacificus W11-5</name>
    <dbReference type="NCBI Taxonomy" id="391936"/>
    <lineage>
        <taxon>Bacteria</taxon>
        <taxon>Pseudomonadati</taxon>
        <taxon>Pseudomonadota</taxon>
        <taxon>Gammaproteobacteria</taxon>
        <taxon>Oceanospirillales</taxon>
        <taxon>Alcanivoracaceae</taxon>
        <taxon>Isoalcanivorax</taxon>
    </lineage>
</organism>
<dbReference type="Pfam" id="PF02810">
    <property type="entry name" value="SEC-C"/>
    <property type="match status" value="1"/>
</dbReference>